<sequence length="768" mass="85507">MFSPDFEIVRKRIETFTKKNRHEFITVEHLLLGLINDQAVKDMLDDFGVDVNELSDALKIYLSDYVPKTADDNARVKPTKSCERVLQRAIWHHQSSGIERPIDCMDVLVGIFSEKDSQALYLLQAREVSKLRVLRYISHNKKDEVESSQTPSENKEPAKSKNPLEEFATNLNERVKKGRIDPLIGRDAEIERTAQVLCRRRKNNPLLVGEAGVGKTAIAEGLAWLIVNGRAPKPLADTVIYSLEVGSLVAGTKFRGDFENRMKVLLEALKEQPNAVLFIDEIHTMIGAGSTMNSSMDMSNLIKPALSNGELRCIGSTTFNEYRQIFEKDHALSRRFQKIDVVEPSVTDTVGILKGLKERYEKHHHVQYTDEALESAAALSARYIQDRLLPDKAIDVMDEAGARTRLVQAAKDDEAATVIDVPAIEEVVAKIARIPPKSVSKDDKDTLKNLERNLKHVIFGQDEAIEALSDAIKLARAGLKPTDKPIGAFMFAGPTGVGKTEVCKQLAFALGVEFVRFDMSEYMEAHTASRLIGSPPGYVGFDQGGLLTEKIHKHPHSVLLLDEIEKAHPDVFNLLLQVMDHGTLTDNNGRSVSFRQVILIMTTNVGAESISRASMGFTHQDHSADNADALKRTFTPEFRNRLDAIVNFAPLDESVITSVVDKFIIELQAQLDDKNVVIEIDDEARAYLAKKGYDKLMGARPMGRLIQNEIKKVLAEMILFGELVDGGVVQISVDKSMNTKESQTDDNQQNLAKLSFNVIQSTLQNSPA</sequence>
<evidence type="ECO:0000313" key="10">
    <source>
        <dbReference type="Proteomes" id="UP000077465"/>
    </source>
</evidence>
<evidence type="ECO:0000259" key="7">
    <source>
        <dbReference type="SMART" id="SM00382"/>
    </source>
</evidence>
<reference evidence="9 10" key="1">
    <citation type="submission" date="2015-05" db="EMBL/GenBank/DDBJ databases">
        <authorList>
            <person name="Dickey A."/>
            <person name="Clawson M."/>
            <person name="Bono J."/>
            <person name="Loy J.D."/>
        </authorList>
    </citation>
    <scope>NUCLEOTIDE SEQUENCE [LARGE SCALE GENOMIC DNA]</scope>
    <source>
        <strain evidence="9 10">22581</strain>
    </source>
</reference>
<dbReference type="InterPro" id="IPR003959">
    <property type="entry name" value="ATPase_AAA_core"/>
</dbReference>
<evidence type="ECO:0000256" key="4">
    <source>
        <dbReference type="ARBA" id="ARBA00022840"/>
    </source>
</evidence>
<name>A0AAC8PVB8_9GAMM</name>
<dbReference type="InterPro" id="IPR004176">
    <property type="entry name" value="Clp_R_N"/>
</dbReference>
<dbReference type="SUPFAM" id="SSF81923">
    <property type="entry name" value="Double Clp-N motif"/>
    <property type="match status" value="1"/>
</dbReference>
<dbReference type="SMART" id="SM01086">
    <property type="entry name" value="ClpB_D2-small"/>
    <property type="match status" value="1"/>
</dbReference>
<evidence type="ECO:0000259" key="8">
    <source>
        <dbReference type="SMART" id="SM01086"/>
    </source>
</evidence>
<dbReference type="InterPro" id="IPR050130">
    <property type="entry name" value="ClpA_ClpB"/>
</dbReference>
<protein>
    <recommendedName>
        <fullName evidence="11">ATP-dependent Clp protease ATP-binding subunit ClpA</fullName>
    </recommendedName>
</protein>
<dbReference type="GO" id="GO:0005524">
    <property type="term" value="F:ATP binding"/>
    <property type="evidence" value="ECO:0007669"/>
    <property type="project" value="UniProtKB-KW"/>
</dbReference>
<dbReference type="Pfam" id="PF02861">
    <property type="entry name" value="Clp_N"/>
    <property type="match status" value="1"/>
</dbReference>
<feature type="region of interest" description="Disordered" evidence="6">
    <location>
        <begin position="142"/>
        <end position="165"/>
    </location>
</feature>
<dbReference type="NCBIfam" id="TIGR02639">
    <property type="entry name" value="ClpA"/>
    <property type="match status" value="1"/>
</dbReference>
<evidence type="ECO:0000256" key="1">
    <source>
        <dbReference type="ARBA" id="ARBA00008675"/>
    </source>
</evidence>
<dbReference type="Gene3D" id="1.10.1780.10">
    <property type="entry name" value="Clp, N-terminal domain"/>
    <property type="match status" value="1"/>
</dbReference>
<dbReference type="InterPro" id="IPR003593">
    <property type="entry name" value="AAA+_ATPase"/>
</dbReference>
<dbReference type="PANTHER" id="PTHR11638">
    <property type="entry name" value="ATP-DEPENDENT CLP PROTEASE"/>
    <property type="match status" value="1"/>
</dbReference>
<dbReference type="PROSITE" id="PS00871">
    <property type="entry name" value="CLPAB_2"/>
    <property type="match status" value="1"/>
</dbReference>
<feature type="domain" description="Clp ATPase C-terminal" evidence="8">
    <location>
        <begin position="651"/>
        <end position="740"/>
    </location>
</feature>
<accession>A0AAC8PVB8</accession>
<dbReference type="GO" id="GO:0016887">
    <property type="term" value="F:ATP hydrolysis activity"/>
    <property type="evidence" value="ECO:0007669"/>
    <property type="project" value="InterPro"/>
</dbReference>
<dbReference type="InterPro" id="IPR019489">
    <property type="entry name" value="Clp_ATPase_C"/>
</dbReference>
<dbReference type="GO" id="GO:0005737">
    <property type="term" value="C:cytoplasm"/>
    <property type="evidence" value="ECO:0007669"/>
    <property type="project" value="TreeGrafter"/>
</dbReference>
<dbReference type="InterPro" id="IPR027417">
    <property type="entry name" value="P-loop_NTPase"/>
</dbReference>
<dbReference type="SUPFAM" id="SSF52540">
    <property type="entry name" value="P-loop containing nucleoside triphosphate hydrolases"/>
    <property type="match status" value="2"/>
</dbReference>
<evidence type="ECO:0000256" key="3">
    <source>
        <dbReference type="ARBA" id="ARBA00022741"/>
    </source>
</evidence>
<dbReference type="Gene3D" id="3.40.50.300">
    <property type="entry name" value="P-loop containing nucleotide triphosphate hydrolases"/>
    <property type="match status" value="2"/>
</dbReference>
<dbReference type="GO" id="GO:0043335">
    <property type="term" value="P:protein unfolding"/>
    <property type="evidence" value="ECO:0007669"/>
    <property type="project" value="InterPro"/>
</dbReference>
<dbReference type="FunFam" id="3.40.50.300:FF:000025">
    <property type="entry name" value="ATP-dependent Clp protease subunit"/>
    <property type="match status" value="1"/>
</dbReference>
<dbReference type="FunFam" id="1.10.8.60:FF:000011">
    <property type="entry name" value="ATP-dependent Clp protease ATP-binding subunit"/>
    <property type="match status" value="1"/>
</dbReference>
<dbReference type="Pfam" id="PF00004">
    <property type="entry name" value="AAA"/>
    <property type="match status" value="1"/>
</dbReference>
<evidence type="ECO:0000256" key="2">
    <source>
        <dbReference type="ARBA" id="ARBA00022737"/>
    </source>
</evidence>
<dbReference type="Pfam" id="PF07724">
    <property type="entry name" value="AAA_2"/>
    <property type="match status" value="1"/>
</dbReference>
<dbReference type="InterPro" id="IPR041546">
    <property type="entry name" value="ClpA/ClpB_AAA_lid"/>
</dbReference>
<feature type="compositionally biased region" description="Basic and acidic residues" evidence="6">
    <location>
        <begin position="153"/>
        <end position="164"/>
    </location>
</feature>
<proteinExistence type="inferred from homology"/>
<gene>
    <name evidence="9" type="ORF">AAX06_05220</name>
</gene>
<dbReference type="GO" id="GO:0034605">
    <property type="term" value="P:cellular response to heat"/>
    <property type="evidence" value="ECO:0007669"/>
    <property type="project" value="TreeGrafter"/>
</dbReference>
<keyword evidence="5" id="KW-0143">Chaperone</keyword>
<dbReference type="SMART" id="SM00382">
    <property type="entry name" value="AAA"/>
    <property type="match status" value="2"/>
</dbReference>
<organism evidence="9 10">
    <name type="scientific">Moraxella bovoculi</name>
    <dbReference type="NCBI Taxonomy" id="386891"/>
    <lineage>
        <taxon>Bacteria</taxon>
        <taxon>Pseudomonadati</taxon>
        <taxon>Pseudomonadota</taxon>
        <taxon>Gammaproteobacteria</taxon>
        <taxon>Moraxellales</taxon>
        <taxon>Moraxellaceae</taxon>
        <taxon>Moraxella</taxon>
    </lineage>
</organism>
<evidence type="ECO:0000256" key="5">
    <source>
        <dbReference type="ARBA" id="ARBA00023186"/>
    </source>
</evidence>
<evidence type="ECO:0008006" key="11">
    <source>
        <dbReference type="Google" id="ProtNLM"/>
    </source>
</evidence>
<feature type="domain" description="AAA+ ATPase" evidence="7">
    <location>
        <begin position="201"/>
        <end position="346"/>
    </location>
</feature>
<dbReference type="Pfam" id="PF17871">
    <property type="entry name" value="AAA_lid_9"/>
    <property type="match status" value="1"/>
</dbReference>
<evidence type="ECO:0000256" key="6">
    <source>
        <dbReference type="SAM" id="MobiDB-lite"/>
    </source>
</evidence>
<feature type="domain" description="AAA+ ATPase" evidence="7">
    <location>
        <begin position="485"/>
        <end position="626"/>
    </location>
</feature>
<dbReference type="RefSeq" id="WP_046699216.1">
    <property type="nucleotide sequence ID" value="NZ_CP011376.1"/>
</dbReference>
<dbReference type="CDD" id="cd19499">
    <property type="entry name" value="RecA-like_ClpB_Hsp104-like"/>
    <property type="match status" value="1"/>
</dbReference>
<dbReference type="AlphaFoldDB" id="A0AAC8PVB8"/>
<dbReference type="InterPro" id="IPR001270">
    <property type="entry name" value="ClpA/B"/>
</dbReference>
<dbReference type="Pfam" id="PF10431">
    <property type="entry name" value="ClpB_D2-small"/>
    <property type="match status" value="1"/>
</dbReference>
<comment type="similarity">
    <text evidence="1">Belongs to the ClpA/ClpB family.</text>
</comment>
<keyword evidence="2" id="KW-0677">Repeat</keyword>
<keyword evidence="3" id="KW-0547">Nucleotide-binding</keyword>
<keyword evidence="4" id="KW-0067">ATP-binding</keyword>
<dbReference type="PANTHER" id="PTHR11638:SF111">
    <property type="entry name" value="ATP-DEPENDENT CLP PROTEASE ATP-BINDING SUBUNIT CLPA"/>
    <property type="match status" value="1"/>
</dbReference>
<evidence type="ECO:0000313" key="9">
    <source>
        <dbReference type="EMBL" id="AKG07660.1"/>
    </source>
</evidence>
<dbReference type="CDD" id="cd00009">
    <property type="entry name" value="AAA"/>
    <property type="match status" value="1"/>
</dbReference>
<dbReference type="EMBL" id="CP011376">
    <property type="protein sequence ID" value="AKG07660.1"/>
    <property type="molecule type" value="Genomic_DNA"/>
</dbReference>
<dbReference type="Proteomes" id="UP000077465">
    <property type="component" value="Chromosome"/>
</dbReference>
<dbReference type="InterPro" id="IPR028299">
    <property type="entry name" value="ClpA/B_CS2"/>
</dbReference>
<dbReference type="Gene3D" id="1.10.8.60">
    <property type="match status" value="2"/>
</dbReference>
<dbReference type="PRINTS" id="PR00300">
    <property type="entry name" value="CLPPROTEASEA"/>
</dbReference>
<dbReference type="InterPro" id="IPR036628">
    <property type="entry name" value="Clp_N_dom_sf"/>
</dbReference>
<dbReference type="InterPro" id="IPR013461">
    <property type="entry name" value="ClpA"/>
</dbReference>